<feature type="compositionally biased region" description="Basic residues" evidence="4">
    <location>
        <begin position="8"/>
        <end position="25"/>
    </location>
</feature>
<keyword evidence="6" id="KW-1185">Reference proteome</keyword>
<dbReference type="InterPro" id="IPR050490">
    <property type="entry name" value="Bact_solute-bd_prot1"/>
</dbReference>
<dbReference type="PANTHER" id="PTHR43649:SF34">
    <property type="entry name" value="ABC TRANSPORTER PERIPLASMIC-BINDING PROTEIN YCJN-RELATED"/>
    <property type="match status" value="1"/>
</dbReference>
<evidence type="ECO:0000256" key="3">
    <source>
        <dbReference type="ARBA" id="ARBA00022729"/>
    </source>
</evidence>
<dbReference type="SUPFAM" id="SSF53850">
    <property type="entry name" value="Periplasmic binding protein-like II"/>
    <property type="match status" value="1"/>
</dbReference>
<comment type="caution">
    <text evidence="5">The sequence shown here is derived from an EMBL/GenBank/DDBJ whole genome shotgun (WGS) entry which is preliminary data.</text>
</comment>
<dbReference type="PANTHER" id="PTHR43649">
    <property type="entry name" value="ARABINOSE-BINDING PROTEIN-RELATED"/>
    <property type="match status" value="1"/>
</dbReference>
<evidence type="ECO:0000256" key="1">
    <source>
        <dbReference type="ARBA" id="ARBA00008520"/>
    </source>
</evidence>
<keyword evidence="3" id="KW-0732">Signal</keyword>
<dbReference type="Pfam" id="PF01547">
    <property type="entry name" value="SBP_bac_1"/>
    <property type="match status" value="1"/>
</dbReference>
<accession>A0ABN3Q8Q1</accession>
<dbReference type="RefSeq" id="WP_344546320.1">
    <property type="nucleotide sequence ID" value="NZ_BAAATD010000010.1"/>
</dbReference>
<comment type="similarity">
    <text evidence="1">Belongs to the bacterial solute-binding protein 1 family.</text>
</comment>
<organism evidence="5 6">
    <name type="scientific">Actinomadura fulvescens</name>
    <dbReference type="NCBI Taxonomy" id="46160"/>
    <lineage>
        <taxon>Bacteria</taxon>
        <taxon>Bacillati</taxon>
        <taxon>Actinomycetota</taxon>
        <taxon>Actinomycetes</taxon>
        <taxon>Streptosporangiales</taxon>
        <taxon>Thermomonosporaceae</taxon>
        <taxon>Actinomadura</taxon>
    </lineage>
</organism>
<evidence type="ECO:0000313" key="5">
    <source>
        <dbReference type="EMBL" id="GAA2620331.1"/>
    </source>
</evidence>
<dbReference type="EMBL" id="BAAATD010000010">
    <property type="protein sequence ID" value="GAA2620331.1"/>
    <property type="molecule type" value="Genomic_DNA"/>
</dbReference>
<reference evidence="5 6" key="1">
    <citation type="journal article" date="2019" name="Int. J. Syst. Evol. Microbiol.">
        <title>The Global Catalogue of Microorganisms (GCM) 10K type strain sequencing project: providing services to taxonomists for standard genome sequencing and annotation.</title>
        <authorList>
            <consortium name="The Broad Institute Genomics Platform"/>
            <consortium name="The Broad Institute Genome Sequencing Center for Infectious Disease"/>
            <person name="Wu L."/>
            <person name="Ma J."/>
        </authorList>
    </citation>
    <scope>NUCLEOTIDE SEQUENCE [LARGE SCALE GENOMIC DNA]</scope>
    <source>
        <strain evidence="5 6">JCM 6833</strain>
    </source>
</reference>
<protein>
    <submittedName>
        <fullName evidence="5">ABC transporter substrate-binding protein</fullName>
    </submittedName>
</protein>
<evidence type="ECO:0000313" key="6">
    <source>
        <dbReference type="Proteomes" id="UP001501509"/>
    </source>
</evidence>
<proteinExistence type="inferred from homology"/>
<dbReference type="Gene3D" id="3.40.190.10">
    <property type="entry name" value="Periplasmic binding protein-like II"/>
    <property type="match status" value="2"/>
</dbReference>
<gene>
    <name evidence="5" type="ORF">GCM10010411_65210</name>
</gene>
<evidence type="ECO:0000256" key="4">
    <source>
        <dbReference type="SAM" id="MobiDB-lite"/>
    </source>
</evidence>
<keyword evidence="2" id="KW-0813">Transport</keyword>
<evidence type="ECO:0000256" key="2">
    <source>
        <dbReference type="ARBA" id="ARBA00022448"/>
    </source>
</evidence>
<sequence>MGEVERARTRRGRRGGGRRGRRRRAGGAGPLRGSMALALLAGGLTACGGEGGTPTLTWYTNPDNGGQAKLAAACTQAAGGRYRIKTSVLPNDATQQREQLVRRLAAKDAGLDLMSLDPVFIAEAANAGFLRPFSAAEERQFIQGVFPASVENARWEGKLYAAPFWANTQLLWYRKSAAKKAGVDPAAPDFTWDKLIDAAVRSDTTVAVTGNKYEGYMVWISALMASAGGRIITNPERGSDATVEFDSPAGRQTATIISKLARSRAASPTLSTEIEDPARNTFNGARGGFMINWPYIYAADVADAEAGVIDKSIPADIGWARYPQVTAGQQSRPPLGGISLGIGAYGKRQNEAVEAARCITSEPNMKAYMLGEGNSAARPAVFDDPDIVKQFPMATLIRDSINAAAPRPITPYYPDVSSGVQSKWHPPASVDPGTTPKETDDFIPKVLRDQRLL</sequence>
<dbReference type="Proteomes" id="UP001501509">
    <property type="component" value="Unassembled WGS sequence"/>
</dbReference>
<feature type="region of interest" description="Disordered" evidence="4">
    <location>
        <begin position="417"/>
        <end position="441"/>
    </location>
</feature>
<name>A0ABN3Q8Q1_9ACTN</name>
<dbReference type="InterPro" id="IPR006059">
    <property type="entry name" value="SBP"/>
</dbReference>
<feature type="region of interest" description="Disordered" evidence="4">
    <location>
        <begin position="1"/>
        <end position="30"/>
    </location>
</feature>